<name>A0AAP0HS84_9MAGN</name>
<comment type="caution">
    <text evidence="2">The sequence shown here is derived from an EMBL/GenBank/DDBJ whole genome shotgun (WGS) entry which is preliminary data.</text>
</comment>
<sequence length="170" mass="19987">MATRHVDQNGWVPPGNNTWSVDVRYWAYQVDWTRESTVSLLPLLVGGGGDVIIQWDQLIDPLFSGAPDLSQLLILVVLAGPTRLSLSCLMKRSWWVPERRDRGDEGGEIGEIETKEESSKRLQRRRKRSERLQRRRNRRDRRDRRDEIEEFAETKEEISKRSERRSESRS</sequence>
<feature type="compositionally biased region" description="Basic and acidic residues" evidence="1">
    <location>
        <begin position="143"/>
        <end position="170"/>
    </location>
</feature>
<gene>
    <name evidence="2" type="ORF">Syun_026508</name>
</gene>
<dbReference type="Proteomes" id="UP001420932">
    <property type="component" value="Unassembled WGS sequence"/>
</dbReference>
<feature type="region of interest" description="Disordered" evidence="1">
    <location>
        <begin position="100"/>
        <end position="170"/>
    </location>
</feature>
<accession>A0AAP0HS84</accession>
<dbReference type="AlphaFoldDB" id="A0AAP0HS84"/>
<evidence type="ECO:0000256" key="1">
    <source>
        <dbReference type="SAM" id="MobiDB-lite"/>
    </source>
</evidence>
<protein>
    <submittedName>
        <fullName evidence="2">Uncharacterized protein</fullName>
    </submittedName>
</protein>
<proteinExistence type="predicted"/>
<evidence type="ECO:0000313" key="3">
    <source>
        <dbReference type="Proteomes" id="UP001420932"/>
    </source>
</evidence>
<keyword evidence="3" id="KW-1185">Reference proteome</keyword>
<feature type="compositionally biased region" description="Basic residues" evidence="1">
    <location>
        <begin position="121"/>
        <end position="142"/>
    </location>
</feature>
<organism evidence="2 3">
    <name type="scientific">Stephania yunnanensis</name>
    <dbReference type="NCBI Taxonomy" id="152371"/>
    <lineage>
        <taxon>Eukaryota</taxon>
        <taxon>Viridiplantae</taxon>
        <taxon>Streptophyta</taxon>
        <taxon>Embryophyta</taxon>
        <taxon>Tracheophyta</taxon>
        <taxon>Spermatophyta</taxon>
        <taxon>Magnoliopsida</taxon>
        <taxon>Ranunculales</taxon>
        <taxon>Menispermaceae</taxon>
        <taxon>Menispermoideae</taxon>
        <taxon>Cissampelideae</taxon>
        <taxon>Stephania</taxon>
    </lineage>
</organism>
<evidence type="ECO:0000313" key="2">
    <source>
        <dbReference type="EMBL" id="KAK9099463.1"/>
    </source>
</evidence>
<reference evidence="2 3" key="1">
    <citation type="submission" date="2024-01" db="EMBL/GenBank/DDBJ databases">
        <title>Genome assemblies of Stephania.</title>
        <authorList>
            <person name="Yang L."/>
        </authorList>
    </citation>
    <scope>NUCLEOTIDE SEQUENCE [LARGE SCALE GENOMIC DNA]</scope>
    <source>
        <strain evidence="2">YNDBR</strain>
        <tissue evidence="2">Leaf</tissue>
    </source>
</reference>
<dbReference type="EMBL" id="JBBNAF010000011">
    <property type="protein sequence ID" value="KAK9099463.1"/>
    <property type="molecule type" value="Genomic_DNA"/>
</dbReference>